<sequence length="114" mass="12794">MGSKRGAESVFSSFAPQRIYLNVESVGGESVSDLSPFILHREIMGVLGRECKISKIKRGVMLELARKSVEKKLTKTKELGGLKVKVTRGTYLNISRRVINHKDLRGSKEEEFVE</sequence>
<name>A0AAV4H036_9GAST</name>
<comment type="caution">
    <text evidence="1">The sequence shown here is derived from an EMBL/GenBank/DDBJ whole genome shotgun (WGS) entry which is preliminary data.</text>
</comment>
<reference evidence="1 2" key="1">
    <citation type="journal article" date="2021" name="Elife">
        <title>Chloroplast acquisition without the gene transfer in kleptoplastic sea slugs, Plakobranchus ocellatus.</title>
        <authorList>
            <person name="Maeda T."/>
            <person name="Takahashi S."/>
            <person name="Yoshida T."/>
            <person name="Shimamura S."/>
            <person name="Takaki Y."/>
            <person name="Nagai Y."/>
            <person name="Toyoda A."/>
            <person name="Suzuki Y."/>
            <person name="Arimoto A."/>
            <person name="Ishii H."/>
            <person name="Satoh N."/>
            <person name="Nishiyama T."/>
            <person name="Hasebe M."/>
            <person name="Maruyama T."/>
            <person name="Minagawa J."/>
            <person name="Obokata J."/>
            <person name="Shigenobu S."/>
        </authorList>
    </citation>
    <scope>NUCLEOTIDE SEQUENCE [LARGE SCALE GENOMIC DNA]</scope>
</reference>
<keyword evidence="2" id="KW-1185">Reference proteome</keyword>
<accession>A0AAV4H036</accession>
<dbReference type="EMBL" id="BMAT01005277">
    <property type="protein sequence ID" value="GFR90225.1"/>
    <property type="molecule type" value="Genomic_DNA"/>
</dbReference>
<evidence type="ECO:0000313" key="2">
    <source>
        <dbReference type="Proteomes" id="UP000762676"/>
    </source>
</evidence>
<organism evidence="1 2">
    <name type="scientific">Elysia marginata</name>
    <dbReference type="NCBI Taxonomy" id="1093978"/>
    <lineage>
        <taxon>Eukaryota</taxon>
        <taxon>Metazoa</taxon>
        <taxon>Spiralia</taxon>
        <taxon>Lophotrochozoa</taxon>
        <taxon>Mollusca</taxon>
        <taxon>Gastropoda</taxon>
        <taxon>Heterobranchia</taxon>
        <taxon>Euthyneura</taxon>
        <taxon>Panpulmonata</taxon>
        <taxon>Sacoglossa</taxon>
        <taxon>Placobranchoidea</taxon>
        <taxon>Plakobranchidae</taxon>
        <taxon>Elysia</taxon>
    </lineage>
</organism>
<dbReference type="Proteomes" id="UP000762676">
    <property type="component" value="Unassembled WGS sequence"/>
</dbReference>
<protein>
    <submittedName>
        <fullName evidence="1">Uncharacterized protein</fullName>
    </submittedName>
</protein>
<dbReference type="AlphaFoldDB" id="A0AAV4H036"/>
<gene>
    <name evidence="1" type="ORF">ElyMa_002562200</name>
</gene>
<evidence type="ECO:0000313" key="1">
    <source>
        <dbReference type="EMBL" id="GFR90225.1"/>
    </source>
</evidence>
<proteinExistence type="predicted"/>